<dbReference type="InterPro" id="IPR043750">
    <property type="entry name" value="DUF5695"/>
</dbReference>
<sequence>MEHLERTEPCQDTMPWATFPCASGTSVKALPLEHGDIAAHDITSQLGLPNTTLLQVTRRYAQAPGEVGGLLVTYQLSNMDPYNALEIGSLSIPLVFQGRWDGLTLDQMADQLTFTDFHIGLHHGWASVTRATGSRPVLLMVPAGESAFEAFESLRDDAANSGPLWTPAIMLHSKAHQESAWAGAGAPWNAPTSRTVPPMSNYSFGYRLFMAPSIRERDTWLSKAGKAAVQGIPGYTIVMKEEAILLLDIPHGESSVHNISVTPCNAISLGPGTSAGPGTLKLTLTGQATGRARLQIVFLDGSQLAVHSFVLPELRAHVAAFGAFQARVAYFGPQEGGDPFGRTHSVMPWDREDQRHVLQDPRPFVVGLSDEAGAGANVGLAAKARHAPTALEVARVDDYIQHTLWGIERDIPYNVSLQDHVTGGIRASLFWVPTPGTAEEGMPEYEYEPEAFAGWIWNRTRAVGSLGRAYNYPHQVSVYHSMYRILRENDLATAKQPALWYLEQAAMTIKAMWRVARWYCQQGLMAGTVFREVLNDVQREGLSGDAQQIEDIMYNRTAVGVAYNSSAPCPYPGGPCSCKNGSDGTSVHTCKAWDTQRFPYVSEFAFDTTGQEEVYIWARYFGMQNLANRTVQAILAFMPSVPNWAYNGAALGIGDFSNNAKLTPYGGWERPLQHYRAGLNAIPLLEEYRRWPSAENILLLQTAMGAILGQLTNIDELGQASMGFHGDPAIMQHDPYSGDYGIGFFGLSHNMGAYLVQDQLGLEWLCFLCKAQSQESNDCGDTPEASAVAPVPMNASASTATAGQHACKTETTLIVWPTDAYRRRTFLQPWGLYLIAEAGYLESLQIDMSAGTIIETKCFITDPDIEVFAGQQIATLKVSPEGT</sequence>
<accession>A0ABP1FKJ9</accession>
<proteinExistence type="predicted"/>
<evidence type="ECO:0000313" key="2">
    <source>
        <dbReference type="Proteomes" id="UP001497392"/>
    </source>
</evidence>
<dbReference type="EMBL" id="CAXHTA020000002">
    <property type="protein sequence ID" value="CAL5219049.1"/>
    <property type="molecule type" value="Genomic_DNA"/>
</dbReference>
<organism evidence="1 2">
    <name type="scientific">Coccomyxa viridis</name>
    <dbReference type="NCBI Taxonomy" id="1274662"/>
    <lineage>
        <taxon>Eukaryota</taxon>
        <taxon>Viridiplantae</taxon>
        <taxon>Chlorophyta</taxon>
        <taxon>core chlorophytes</taxon>
        <taxon>Trebouxiophyceae</taxon>
        <taxon>Trebouxiophyceae incertae sedis</taxon>
        <taxon>Coccomyxaceae</taxon>
        <taxon>Coccomyxa</taxon>
    </lineage>
</organism>
<keyword evidence="2" id="KW-1185">Reference proteome</keyword>
<comment type="caution">
    <text evidence="1">The sequence shown here is derived from an EMBL/GenBank/DDBJ whole genome shotgun (WGS) entry which is preliminary data.</text>
</comment>
<gene>
    <name evidence="1" type="primary">g808</name>
    <name evidence="1" type="ORF">VP750_LOCUS708</name>
</gene>
<name>A0ABP1FKJ9_9CHLO</name>
<dbReference type="Pfam" id="PF18951">
    <property type="entry name" value="DUF5695"/>
    <property type="match status" value="2"/>
</dbReference>
<reference evidence="1 2" key="1">
    <citation type="submission" date="2024-06" db="EMBL/GenBank/DDBJ databases">
        <authorList>
            <person name="Kraege A."/>
            <person name="Thomma B."/>
        </authorList>
    </citation>
    <scope>NUCLEOTIDE SEQUENCE [LARGE SCALE GENOMIC DNA]</scope>
</reference>
<evidence type="ECO:0000313" key="1">
    <source>
        <dbReference type="EMBL" id="CAL5219049.1"/>
    </source>
</evidence>
<dbReference type="Proteomes" id="UP001497392">
    <property type="component" value="Unassembled WGS sequence"/>
</dbReference>
<protein>
    <submittedName>
        <fullName evidence="1">G808 protein</fullName>
    </submittedName>
</protein>